<name>A0A0G3GXR1_9CORY</name>
<dbReference type="SMART" id="SM00421">
    <property type="entry name" value="HTH_LUXR"/>
    <property type="match status" value="1"/>
</dbReference>
<dbReference type="Pfam" id="PF00196">
    <property type="entry name" value="GerE"/>
    <property type="match status" value="1"/>
</dbReference>
<dbReference type="InterPro" id="IPR016032">
    <property type="entry name" value="Sig_transdc_resp-reg_C-effctor"/>
</dbReference>
<dbReference type="CDD" id="cd06170">
    <property type="entry name" value="LuxR_C_like"/>
    <property type="match status" value="1"/>
</dbReference>
<dbReference type="InterPro" id="IPR000792">
    <property type="entry name" value="Tscrpt_reg_LuxR_C"/>
</dbReference>
<dbReference type="InterPro" id="IPR001789">
    <property type="entry name" value="Sig_transdc_resp-reg_receiver"/>
</dbReference>
<dbReference type="PROSITE" id="PS50110">
    <property type="entry name" value="RESPONSE_REGULATORY"/>
    <property type="match status" value="1"/>
</dbReference>
<dbReference type="InterPro" id="IPR011006">
    <property type="entry name" value="CheY-like_superfamily"/>
</dbReference>
<organism evidence="8 9">
    <name type="scientific">Corynebacterium epidermidicanis</name>
    <dbReference type="NCBI Taxonomy" id="1050174"/>
    <lineage>
        <taxon>Bacteria</taxon>
        <taxon>Bacillati</taxon>
        <taxon>Actinomycetota</taxon>
        <taxon>Actinomycetes</taxon>
        <taxon>Mycobacteriales</taxon>
        <taxon>Corynebacteriaceae</taxon>
        <taxon>Corynebacterium</taxon>
    </lineage>
</organism>
<dbReference type="InterPro" id="IPR058245">
    <property type="entry name" value="NreC/VraR/RcsB-like_REC"/>
</dbReference>
<feature type="domain" description="Response regulatory" evidence="7">
    <location>
        <begin position="2"/>
        <end position="151"/>
    </location>
</feature>
<dbReference type="SUPFAM" id="SSF52172">
    <property type="entry name" value="CheY-like"/>
    <property type="match status" value="1"/>
</dbReference>
<feature type="domain" description="HTH luxR-type" evidence="6">
    <location>
        <begin position="171"/>
        <end position="243"/>
    </location>
</feature>
<dbReference type="SMART" id="SM00448">
    <property type="entry name" value="REC"/>
    <property type="match status" value="1"/>
</dbReference>
<keyword evidence="4" id="KW-0804">Transcription</keyword>
<evidence type="ECO:0000256" key="4">
    <source>
        <dbReference type="ARBA" id="ARBA00023163"/>
    </source>
</evidence>
<dbReference type="AlphaFoldDB" id="A0A0G3GXR1"/>
<sequence>MNIVIADDSALLREGVSGLLERNGHTVVARASDADTLISIINDLAAEGNLPDIVITDVRMPPLMGDDGLRAAVRLRADYPELSFIVLSQYVAPAYAVDLFTPTSGGSGGSGRSGVSGVSGRSGAGVGVGGTGYLLKDRVADVADFLRAIDVVANGGTIIDPAVANALMSAGRSGLAELTPREREVLELMSQGMSNSQIAAHLVVSGAAVAKHVSNIFLKLRLDPEEENRRVRAILQYLGAEMR</sequence>
<dbReference type="OrthoDB" id="9808843at2"/>
<dbReference type="Pfam" id="PF00072">
    <property type="entry name" value="Response_reg"/>
    <property type="match status" value="1"/>
</dbReference>
<protein>
    <submittedName>
        <fullName evidence="8">Two component transcriptional regulator, LuxR family</fullName>
    </submittedName>
</protein>
<evidence type="ECO:0000313" key="9">
    <source>
        <dbReference type="Proteomes" id="UP000035368"/>
    </source>
</evidence>
<dbReference type="PRINTS" id="PR00038">
    <property type="entry name" value="HTHLUXR"/>
</dbReference>
<dbReference type="PROSITE" id="PS50043">
    <property type="entry name" value="HTH_LUXR_2"/>
    <property type="match status" value="1"/>
</dbReference>
<evidence type="ECO:0000259" key="6">
    <source>
        <dbReference type="PROSITE" id="PS50043"/>
    </source>
</evidence>
<dbReference type="Proteomes" id="UP000035368">
    <property type="component" value="Chromosome"/>
</dbReference>
<keyword evidence="1 5" id="KW-0597">Phosphoprotein</keyword>
<dbReference type="InterPro" id="IPR036388">
    <property type="entry name" value="WH-like_DNA-bd_sf"/>
</dbReference>
<dbReference type="RefSeq" id="WP_047241173.1">
    <property type="nucleotide sequence ID" value="NZ_CP011541.1"/>
</dbReference>
<dbReference type="Gene3D" id="3.40.50.2300">
    <property type="match status" value="1"/>
</dbReference>
<keyword evidence="2" id="KW-0805">Transcription regulation</keyword>
<reference evidence="8 9" key="1">
    <citation type="submission" date="2015-05" db="EMBL/GenBank/DDBJ databases">
        <title>Complete genome sequence of Corynebacterium epidermidicanis DSM 45586, isolated from the skin of a dog suffering from pruritus.</title>
        <authorList>
            <person name="Ruckert C."/>
            <person name="Albersmeier A."/>
            <person name="Winkler A."/>
            <person name="Tauch A."/>
        </authorList>
    </citation>
    <scope>NUCLEOTIDE SEQUENCE [LARGE SCALE GENOMIC DNA]</scope>
    <source>
        <strain evidence="8 9">DSM 45586</strain>
    </source>
</reference>
<gene>
    <name evidence="8" type="ORF">CEPID_12480</name>
</gene>
<dbReference type="PANTHER" id="PTHR43214">
    <property type="entry name" value="TWO-COMPONENT RESPONSE REGULATOR"/>
    <property type="match status" value="1"/>
</dbReference>
<dbReference type="InterPro" id="IPR039420">
    <property type="entry name" value="WalR-like"/>
</dbReference>
<dbReference type="PATRIC" id="fig|1050174.4.peg.2520"/>
<evidence type="ECO:0000259" key="7">
    <source>
        <dbReference type="PROSITE" id="PS50110"/>
    </source>
</evidence>
<feature type="modified residue" description="4-aspartylphosphate" evidence="5">
    <location>
        <position position="57"/>
    </location>
</feature>
<evidence type="ECO:0000256" key="1">
    <source>
        <dbReference type="ARBA" id="ARBA00022553"/>
    </source>
</evidence>
<dbReference type="KEGG" id="cei:CEPID_12480"/>
<dbReference type="STRING" id="1050174.CEPID_12480"/>
<dbReference type="PANTHER" id="PTHR43214:SF24">
    <property type="entry name" value="TRANSCRIPTIONAL REGULATORY PROTEIN NARL-RELATED"/>
    <property type="match status" value="1"/>
</dbReference>
<dbReference type="Gene3D" id="1.10.10.10">
    <property type="entry name" value="Winged helix-like DNA-binding domain superfamily/Winged helix DNA-binding domain"/>
    <property type="match status" value="1"/>
</dbReference>
<keyword evidence="9" id="KW-1185">Reference proteome</keyword>
<evidence type="ECO:0000256" key="2">
    <source>
        <dbReference type="ARBA" id="ARBA00023015"/>
    </source>
</evidence>
<evidence type="ECO:0000256" key="3">
    <source>
        <dbReference type="ARBA" id="ARBA00023125"/>
    </source>
</evidence>
<dbReference type="CDD" id="cd17535">
    <property type="entry name" value="REC_NarL-like"/>
    <property type="match status" value="1"/>
</dbReference>
<dbReference type="GO" id="GO:0000160">
    <property type="term" value="P:phosphorelay signal transduction system"/>
    <property type="evidence" value="ECO:0007669"/>
    <property type="project" value="InterPro"/>
</dbReference>
<evidence type="ECO:0000313" key="8">
    <source>
        <dbReference type="EMBL" id="AKK04318.1"/>
    </source>
</evidence>
<dbReference type="GO" id="GO:0003677">
    <property type="term" value="F:DNA binding"/>
    <property type="evidence" value="ECO:0007669"/>
    <property type="project" value="UniProtKB-KW"/>
</dbReference>
<accession>A0A0G3GXR1</accession>
<dbReference type="SUPFAM" id="SSF46894">
    <property type="entry name" value="C-terminal effector domain of the bipartite response regulators"/>
    <property type="match status" value="1"/>
</dbReference>
<dbReference type="EMBL" id="CP011541">
    <property type="protein sequence ID" value="AKK04318.1"/>
    <property type="molecule type" value="Genomic_DNA"/>
</dbReference>
<dbReference type="GO" id="GO:0006355">
    <property type="term" value="P:regulation of DNA-templated transcription"/>
    <property type="evidence" value="ECO:0007669"/>
    <property type="project" value="InterPro"/>
</dbReference>
<keyword evidence="3" id="KW-0238">DNA-binding</keyword>
<evidence type="ECO:0000256" key="5">
    <source>
        <dbReference type="PROSITE-ProRule" id="PRU00169"/>
    </source>
</evidence>
<proteinExistence type="predicted"/>